<evidence type="ECO:0000313" key="1">
    <source>
        <dbReference type="EMBL" id="KAG2553575.1"/>
    </source>
</evidence>
<protein>
    <submittedName>
        <fullName evidence="1">Uncharacterized protein</fullName>
    </submittedName>
</protein>
<dbReference type="EMBL" id="CM029053">
    <property type="protein sequence ID" value="KAG2553575.1"/>
    <property type="molecule type" value="Genomic_DNA"/>
</dbReference>
<proteinExistence type="predicted"/>
<comment type="caution">
    <text evidence="1">The sequence shown here is derived from an EMBL/GenBank/DDBJ whole genome shotgun (WGS) entry which is preliminary data.</text>
</comment>
<name>A0A8T0NYM2_PANVG</name>
<keyword evidence="2" id="KW-1185">Reference proteome</keyword>
<organism evidence="1 2">
    <name type="scientific">Panicum virgatum</name>
    <name type="common">Blackwell switchgrass</name>
    <dbReference type="NCBI Taxonomy" id="38727"/>
    <lineage>
        <taxon>Eukaryota</taxon>
        <taxon>Viridiplantae</taxon>
        <taxon>Streptophyta</taxon>
        <taxon>Embryophyta</taxon>
        <taxon>Tracheophyta</taxon>
        <taxon>Spermatophyta</taxon>
        <taxon>Magnoliopsida</taxon>
        <taxon>Liliopsida</taxon>
        <taxon>Poales</taxon>
        <taxon>Poaceae</taxon>
        <taxon>PACMAD clade</taxon>
        <taxon>Panicoideae</taxon>
        <taxon>Panicodae</taxon>
        <taxon>Paniceae</taxon>
        <taxon>Panicinae</taxon>
        <taxon>Panicum</taxon>
        <taxon>Panicum sect. Hiantes</taxon>
    </lineage>
</organism>
<accession>A0A8T0NYM2</accession>
<evidence type="ECO:0000313" key="2">
    <source>
        <dbReference type="Proteomes" id="UP000823388"/>
    </source>
</evidence>
<gene>
    <name evidence="1" type="ORF">PVAP13_9KG535078</name>
</gene>
<dbReference type="AlphaFoldDB" id="A0A8T0NYM2"/>
<dbReference type="Proteomes" id="UP000823388">
    <property type="component" value="Chromosome 9K"/>
</dbReference>
<sequence length="177" mass="19175">MAKLPDRFMLVLASGGGAICAWGLGIDFGGARWGPHAESHVGARAMVLPSSSAWRAHASAKRQSPARDGCGECGGAWSRVAVVVISAWLRKCEAAAAALGRADPRPDGRGCAAAARYHLSETKRERIEEAVVVDFFFLRRSCALFFDKHSSVFSSSLSFDRRRLRDVNVRLPFRVSA</sequence>
<reference evidence="1 2" key="1">
    <citation type="submission" date="2020-05" db="EMBL/GenBank/DDBJ databases">
        <title>WGS assembly of Panicum virgatum.</title>
        <authorList>
            <person name="Lovell J.T."/>
            <person name="Jenkins J."/>
            <person name="Shu S."/>
            <person name="Juenger T.E."/>
            <person name="Schmutz J."/>
        </authorList>
    </citation>
    <scope>NUCLEOTIDE SEQUENCE [LARGE SCALE GENOMIC DNA]</scope>
    <source>
        <strain evidence="2">cv. AP13</strain>
    </source>
</reference>